<feature type="transmembrane region" description="Helical" evidence="1">
    <location>
        <begin position="219"/>
        <end position="252"/>
    </location>
</feature>
<evidence type="ECO:0000256" key="1">
    <source>
        <dbReference type="SAM" id="Phobius"/>
    </source>
</evidence>
<reference evidence="2 3" key="1">
    <citation type="submission" date="2016-10" db="EMBL/GenBank/DDBJ databases">
        <authorList>
            <person name="de Groot N.N."/>
        </authorList>
    </citation>
    <scope>NUCLEOTIDE SEQUENCE [LARGE SCALE GENOMIC DNA]</scope>
    <source>
        <strain evidence="2 3">DSM 23048</strain>
    </source>
</reference>
<organism evidence="2 3">
    <name type="scientific">Myroides marinus</name>
    <dbReference type="NCBI Taxonomy" id="703342"/>
    <lineage>
        <taxon>Bacteria</taxon>
        <taxon>Pseudomonadati</taxon>
        <taxon>Bacteroidota</taxon>
        <taxon>Flavobacteriia</taxon>
        <taxon>Flavobacteriales</taxon>
        <taxon>Flavobacteriaceae</taxon>
        <taxon>Myroides</taxon>
    </lineage>
</organism>
<name>A0A1H6V0K9_9FLAO</name>
<dbReference type="GeneID" id="82258976"/>
<keyword evidence="1" id="KW-0472">Membrane</keyword>
<gene>
    <name evidence="2" type="ORF">SAMN04488018_107101</name>
</gene>
<proteinExistence type="predicted"/>
<accession>A0A1H6V0K9</accession>
<dbReference type="EMBL" id="FNYS01000007">
    <property type="protein sequence ID" value="SEI94180.1"/>
    <property type="molecule type" value="Genomic_DNA"/>
</dbReference>
<protein>
    <submittedName>
        <fullName evidence="2">Uncharacterized protein</fullName>
    </submittedName>
</protein>
<dbReference type="RefSeq" id="WP_244154491.1">
    <property type="nucleotide sequence ID" value="NZ_FNYS01000007.1"/>
</dbReference>
<evidence type="ECO:0000313" key="2">
    <source>
        <dbReference type="EMBL" id="SEI94180.1"/>
    </source>
</evidence>
<dbReference type="Proteomes" id="UP000183077">
    <property type="component" value="Unassembled WGS sequence"/>
</dbReference>
<keyword evidence="1" id="KW-1133">Transmembrane helix</keyword>
<dbReference type="AlphaFoldDB" id="A0A1H6V0K9"/>
<sequence length="330" mass="37753">MSYSLSGIAIGKNYKNSFDLLQKQANMELELIKEISFEEASAGNTDEGYCDICYTDKGTLLFIAQDKCDKALKVKETKVLTFTLSESMKTYKMMYCEGDVEKRTLMTSGGRILVDEGEKLAIEGDISDVSELIWKKIGDILGDDIEELEEHVSCYRYKLKSKVVDKSAIRQAVIKGKNEYCHLIIEPSEKLVFTHDGNITHKKAIVLGKEDGFYKWIQFIAVLMLGIAVLTYIYVSVYYALIPIAIMLYLIYSSYTNKDLSNVNAIDKKDIIEVELVKRSYSNTVGFDIRFKDSEGKRKVRRFTLPNQSANQLEFYEKAKEIFKHNGYMK</sequence>
<evidence type="ECO:0000313" key="3">
    <source>
        <dbReference type="Proteomes" id="UP000183077"/>
    </source>
</evidence>
<keyword evidence="1" id="KW-0812">Transmembrane</keyword>